<dbReference type="EMBL" id="CAFBLF010000139">
    <property type="protein sequence ID" value="CAB4870787.1"/>
    <property type="molecule type" value="Genomic_DNA"/>
</dbReference>
<evidence type="ECO:0000256" key="8">
    <source>
        <dbReference type="ARBA" id="ARBA00023310"/>
    </source>
</evidence>
<keyword evidence="5" id="KW-0406">Ion transport</keyword>
<dbReference type="GO" id="GO:0046933">
    <property type="term" value="F:proton-transporting ATP synthase activity, rotational mechanism"/>
    <property type="evidence" value="ECO:0007669"/>
    <property type="project" value="InterPro"/>
</dbReference>
<keyword evidence="8" id="KW-0066">ATP synthesis</keyword>
<dbReference type="Gene3D" id="1.10.287.80">
    <property type="entry name" value="ATP synthase, gamma subunit, helix hairpin domain"/>
    <property type="match status" value="1"/>
</dbReference>
<evidence type="ECO:0000256" key="7">
    <source>
        <dbReference type="ARBA" id="ARBA00023196"/>
    </source>
</evidence>
<keyword evidence="7" id="KW-0139">CF(1)</keyword>
<evidence type="ECO:0000256" key="4">
    <source>
        <dbReference type="ARBA" id="ARBA00022781"/>
    </source>
</evidence>
<comment type="subcellular location">
    <subcellularLocation>
        <location evidence="1">Membrane</location>
        <topology evidence="1">Peripheral membrane protein</topology>
    </subcellularLocation>
</comment>
<accession>A0A6J7DJJ4</accession>
<comment type="similarity">
    <text evidence="2">Belongs to the ATPase gamma chain family.</text>
</comment>
<evidence type="ECO:0000256" key="5">
    <source>
        <dbReference type="ARBA" id="ARBA00023065"/>
    </source>
</evidence>
<dbReference type="SUPFAM" id="SSF52943">
    <property type="entry name" value="ATP synthase (F1-ATPase), gamma subunit"/>
    <property type="match status" value="1"/>
</dbReference>
<keyword evidence="6" id="KW-0472">Membrane</keyword>
<evidence type="ECO:0000256" key="6">
    <source>
        <dbReference type="ARBA" id="ARBA00023136"/>
    </source>
</evidence>
<evidence type="ECO:0000256" key="2">
    <source>
        <dbReference type="ARBA" id="ARBA00007681"/>
    </source>
</evidence>
<evidence type="ECO:0000256" key="3">
    <source>
        <dbReference type="ARBA" id="ARBA00022448"/>
    </source>
</evidence>
<name>A0A6J7DJJ4_9ZZZZ</name>
<protein>
    <submittedName>
        <fullName evidence="9">Unannotated protein</fullName>
    </submittedName>
</protein>
<keyword evidence="3" id="KW-0813">Transport</keyword>
<dbReference type="AlphaFoldDB" id="A0A6J7DJJ4"/>
<dbReference type="InterPro" id="IPR000131">
    <property type="entry name" value="ATP_synth_F1_gsu"/>
</dbReference>
<dbReference type="Pfam" id="PF00231">
    <property type="entry name" value="ATP-synt"/>
    <property type="match status" value="1"/>
</dbReference>
<reference evidence="9" key="1">
    <citation type="submission" date="2020-05" db="EMBL/GenBank/DDBJ databases">
        <authorList>
            <person name="Chiriac C."/>
            <person name="Salcher M."/>
            <person name="Ghai R."/>
            <person name="Kavagutti S V."/>
        </authorList>
    </citation>
    <scope>NUCLEOTIDE SEQUENCE</scope>
</reference>
<dbReference type="InterPro" id="IPR035968">
    <property type="entry name" value="ATP_synth_F1_ATPase_gsu"/>
</dbReference>
<evidence type="ECO:0000313" key="9">
    <source>
        <dbReference type="EMBL" id="CAB4870787.1"/>
    </source>
</evidence>
<evidence type="ECO:0000256" key="1">
    <source>
        <dbReference type="ARBA" id="ARBA00004170"/>
    </source>
</evidence>
<proteinExistence type="inferred from homology"/>
<dbReference type="GO" id="GO:0045259">
    <property type="term" value="C:proton-transporting ATP synthase complex"/>
    <property type="evidence" value="ECO:0007669"/>
    <property type="project" value="UniProtKB-KW"/>
</dbReference>
<keyword evidence="4" id="KW-0375">Hydrogen ion transport</keyword>
<organism evidence="9">
    <name type="scientific">freshwater metagenome</name>
    <dbReference type="NCBI Taxonomy" id="449393"/>
    <lineage>
        <taxon>unclassified sequences</taxon>
        <taxon>metagenomes</taxon>
        <taxon>ecological metagenomes</taxon>
    </lineage>
</organism>
<gene>
    <name evidence="9" type="ORF">UFOPK3339_00884</name>
</gene>
<sequence length="45" mass="4892">MKSATDNADKLIQNYTRLANNARQSEITQQISEIVGGADALVSKK</sequence>